<reference evidence="1 2" key="1">
    <citation type="submission" date="2021-01" db="EMBL/GenBank/DDBJ databases">
        <title>FDA dAtabase for Regulatory Grade micrObial Sequences (FDA-ARGOS): Supporting development and validation of Infectious Disease Dx tests.</title>
        <authorList>
            <person name="Nelson B."/>
            <person name="Plummer A."/>
            <person name="Tallon L."/>
            <person name="Sadzewicz L."/>
            <person name="Zhao X."/>
            <person name="Boylan J."/>
            <person name="Ott S."/>
            <person name="Bowen H."/>
            <person name="Vavikolanu K."/>
            <person name="Mehta A."/>
            <person name="Aluvathingal J."/>
            <person name="Nadendla S."/>
            <person name="Myers T."/>
            <person name="Yan Y."/>
            <person name="Sichtig H."/>
        </authorList>
    </citation>
    <scope>NUCLEOTIDE SEQUENCE [LARGE SCALE GENOMIC DNA]</scope>
    <source>
        <strain evidence="1 2">FDAARGOS_1161</strain>
        <plasmid evidence="1 2">unnamed</plasmid>
    </source>
</reference>
<geneLocation type="plasmid" evidence="1 2">
    <name>unnamed</name>
</geneLocation>
<protein>
    <submittedName>
        <fullName evidence="1">Uncharacterized protein</fullName>
    </submittedName>
</protein>
<organism evidence="1 2">
    <name type="scientific">Peribacillus psychrosaccharolyticus</name>
    <name type="common">Bacillus psychrosaccharolyticus</name>
    <dbReference type="NCBI Taxonomy" id="1407"/>
    <lineage>
        <taxon>Bacteria</taxon>
        <taxon>Bacillati</taxon>
        <taxon>Bacillota</taxon>
        <taxon>Bacilli</taxon>
        <taxon>Bacillales</taxon>
        <taxon>Bacillaceae</taxon>
        <taxon>Peribacillus</taxon>
    </lineage>
</organism>
<dbReference type="RefSeq" id="WP_040374282.1">
    <property type="nucleotide sequence ID" value="NZ_CP068052.1"/>
</dbReference>
<dbReference type="AlphaFoldDB" id="A0A974RYG2"/>
<keyword evidence="2" id="KW-1185">Reference proteome</keyword>
<dbReference type="EMBL" id="CP068052">
    <property type="protein sequence ID" value="QQS98436.1"/>
    <property type="molecule type" value="Genomic_DNA"/>
</dbReference>
<proteinExistence type="predicted"/>
<accession>A0A974RYG2</accession>
<evidence type="ECO:0000313" key="1">
    <source>
        <dbReference type="EMBL" id="QQS98436.1"/>
    </source>
</evidence>
<dbReference type="Proteomes" id="UP000595254">
    <property type="component" value="Plasmid unnamed"/>
</dbReference>
<dbReference type="KEGG" id="ppsr:I6J18_00050"/>
<gene>
    <name evidence="1" type="ORF">I6J18_00050</name>
</gene>
<keyword evidence="1" id="KW-0614">Plasmid</keyword>
<sequence>MGKYSKANLIDDELSLIGTTTLFGKILHKLNKSSIIILSIQVPLTLYLRAEVFCEDVQDLSDMEFVQNDLMNLLYNDFLHYVKKNPDPQSILGMLTSLERQGGRNTNLERQTESVFKMVQKNNHQDMQPLHLRMRRKFALRGEVLLADLEEIQPKHGYTLERVFELLYIDFIDKLRKGDNVEAMNTILRILDNEEDT</sequence>
<name>A0A974RYG2_PERPY</name>
<evidence type="ECO:0000313" key="2">
    <source>
        <dbReference type="Proteomes" id="UP000595254"/>
    </source>
</evidence>